<dbReference type="SUPFAM" id="SSF51197">
    <property type="entry name" value="Clavaminate synthase-like"/>
    <property type="match status" value="1"/>
</dbReference>
<organism evidence="5 6">
    <name type="scientific">Streptomyces paradoxus</name>
    <dbReference type="NCBI Taxonomy" id="66375"/>
    <lineage>
        <taxon>Bacteria</taxon>
        <taxon>Bacillati</taxon>
        <taxon>Actinomycetota</taxon>
        <taxon>Actinomycetes</taxon>
        <taxon>Kitasatosporales</taxon>
        <taxon>Streptomycetaceae</taxon>
        <taxon>Streptomyces</taxon>
    </lineage>
</organism>
<dbReference type="Proteomes" id="UP000591537">
    <property type="component" value="Unassembled WGS sequence"/>
</dbReference>
<dbReference type="EMBL" id="JACHGV010000023">
    <property type="protein sequence ID" value="MBB6081851.1"/>
    <property type="molecule type" value="Genomic_DNA"/>
</dbReference>
<evidence type="ECO:0000256" key="3">
    <source>
        <dbReference type="ARBA" id="ARBA00023004"/>
    </source>
</evidence>
<dbReference type="PROSITE" id="PS51184">
    <property type="entry name" value="JMJC"/>
    <property type="match status" value="1"/>
</dbReference>
<reference evidence="5 6" key="1">
    <citation type="submission" date="2020-08" db="EMBL/GenBank/DDBJ databases">
        <title>Genomic Encyclopedia of Type Strains, Phase IV (KMG-IV): sequencing the most valuable type-strain genomes for metagenomic binning, comparative biology and taxonomic classification.</title>
        <authorList>
            <person name="Goeker M."/>
        </authorList>
    </citation>
    <scope>NUCLEOTIDE SEQUENCE [LARGE SCALE GENOMIC DNA]</scope>
    <source>
        <strain evidence="5 6">DSM 43350</strain>
    </source>
</reference>
<comment type="caution">
    <text evidence="5">The sequence shown here is derived from an EMBL/GenBank/DDBJ whole genome shotgun (WGS) entry which is preliminary data.</text>
</comment>
<name>A0A7W9TK34_9ACTN</name>
<dbReference type="GO" id="GO:0046872">
    <property type="term" value="F:metal ion binding"/>
    <property type="evidence" value="ECO:0007669"/>
    <property type="project" value="UniProtKB-KW"/>
</dbReference>
<dbReference type="PANTHER" id="PTHR13096:SF8">
    <property type="entry name" value="RIBOSOMAL OXYGENASE 1"/>
    <property type="match status" value="1"/>
</dbReference>
<evidence type="ECO:0000313" key="5">
    <source>
        <dbReference type="EMBL" id="MBB6081851.1"/>
    </source>
</evidence>
<dbReference type="Gene3D" id="2.60.120.650">
    <property type="entry name" value="Cupin"/>
    <property type="match status" value="1"/>
</dbReference>
<evidence type="ECO:0000256" key="2">
    <source>
        <dbReference type="ARBA" id="ARBA00022723"/>
    </source>
</evidence>
<dbReference type="AlphaFoldDB" id="A0A7W9TK34"/>
<dbReference type="InterPro" id="IPR039994">
    <property type="entry name" value="NO66-like"/>
</dbReference>
<dbReference type="Pfam" id="PF08007">
    <property type="entry name" value="JmjC_2"/>
    <property type="match status" value="1"/>
</dbReference>
<dbReference type="RefSeq" id="WP_184567951.1">
    <property type="nucleotide sequence ID" value="NZ_BAAARS010000012.1"/>
</dbReference>
<evidence type="ECO:0000313" key="6">
    <source>
        <dbReference type="Proteomes" id="UP000591537"/>
    </source>
</evidence>
<gene>
    <name evidence="5" type="ORF">HNR57_007814</name>
</gene>
<protein>
    <recommendedName>
        <fullName evidence="4">JmjC domain-containing protein</fullName>
    </recommendedName>
</protein>
<proteinExistence type="predicted"/>
<comment type="cofactor">
    <cofactor evidence="1">
        <name>Fe(2+)</name>
        <dbReference type="ChEBI" id="CHEBI:29033"/>
    </cofactor>
</comment>
<keyword evidence="2" id="KW-0479">Metal-binding</keyword>
<dbReference type="PANTHER" id="PTHR13096">
    <property type="entry name" value="MINA53 MYC INDUCED NUCLEAR ANTIGEN"/>
    <property type="match status" value="1"/>
</dbReference>
<sequence length="396" mass="44445">MTRASGSEPSATDVGHFAFSSLIEPLGVEEFGRDVMGRRQWFGTGSPDRFTHLLSWRSLNELIRYRRPPAPRFRLVKSGRAVPESAYHRTVHTLRGPLRMLDTARLLVEIRDGATMVWDAIDQAHAPVHAVKQGIERALRAFSFVNMYASWGDVGGFPEHWDDHDVFVVQLLGRKHWQVQQPTRKWPMPEDFSEPPTEYAHEWTLTPGSVLYLPRGWWHKVTPLNEPSLHLTIGVLRPTNADFMTWLVQQATACDLMRQDIPVLDDDQARAQHAAALRSVMDQWLGPSALELFDATQSKTHYLDPRPTLQAIDHIGPETWEADSKVVLLSTRAEIRRSDGGVALVVAGDEWWAPAEAEPCLRKLVEGRPIDADAFRGHATSSLVSELVASGVAAVI</sequence>
<feature type="domain" description="JmjC" evidence="4">
    <location>
        <begin position="102"/>
        <end position="252"/>
    </location>
</feature>
<evidence type="ECO:0000259" key="4">
    <source>
        <dbReference type="PROSITE" id="PS51184"/>
    </source>
</evidence>
<evidence type="ECO:0000256" key="1">
    <source>
        <dbReference type="ARBA" id="ARBA00001954"/>
    </source>
</evidence>
<keyword evidence="3" id="KW-0408">Iron</keyword>
<dbReference type="InterPro" id="IPR003347">
    <property type="entry name" value="JmjC_dom"/>
</dbReference>
<accession>A0A7W9TK34</accession>
<keyword evidence="6" id="KW-1185">Reference proteome</keyword>